<dbReference type="Pfam" id="PF01171">
    <property type="entry name" value="ATP_bind_3"/>
    <property type="match status" value="1"/>
</dbReference>
<dbReference type="InterPro" id="IPR011063">
    <property type="entry name" value="TilS/TtcA_N"/>
</dbReference>
<dbReference type="GO" id="GO:0008033">
    <property type="term" value="P:tRNA processing"/>
    <property type="evidence" value="ECO:0007669"/>
    <property type="project" value="UniProtKB-KW"/>
</dbReference>
<keyword evidence="8" id="KW-0067">ATP-binding</keyword>
<feature type="domain" description="tRNA(Ile)-lysidine/2-thiocytidine synthase N-terminal" evidence="14">
    <location>
        <begin position="47"/>
        <end position="251"/>
    </location>
</feature>
<evidence type="ECO:0000256" key="2">
    <source>
        <dbReference type="ARBA" id="ARBA00009142"/>
    </source>
</evidence>
<evidence type="ECO:0000256" key="13">
    <source>
        <dbReference type="SAM" id="Phobius"/>
    </source>
</evidence>
<feature type="region of interest" description="Disordered" evidence="12">
    <location>
        <begin position="782"/>
        <end position="803"/>
    </location>
</feature>
<dbReference type="GO" id="GO:0032267">
    <property type="term" value="F:tRNA(Ile)-lysidine synthase activity"/>
    <property type="evidence" value="ECO:0007669"/>
    <property type="project" value="UniProtKB-EC"/>
</dbReference>
<comment type="similarity">
    <text evidence="2">Belongs to the 4-toluene sulfonate uptake permease (TSUP) (TC 2.A.102) family.</text>
</comment>
<keyword evidence="4" id="KW-0436">Ligase</keyword>
<keyword evidence="7" id="KW-0547">Nucleotide-binding</keyword>
<dbReference type="InterPro" id="IPR012094">
    <property type="entry name" value="tRNA_Ile_lys_synt"/>
</dbReference>
<dbReference type="Gene3D" id="3.40.50.620">
    <property type="entry name" value="HUPs"/>
    <property type="match status" value="1"/>
</dbReference>
<dbReference type="SUPFAM" id="SSF52402">
    <property type="entry name" value="Adenine nucleotide alpha hydrolases-like"/>
    <property type="match status" value="1"/>
</dbReference>
<dbReference type="InterPro" id="IPR012795">
    <property type="entry name" value="tRNA_Ile_lys_synt_N"/>
</dbReference>
<dbReference type="HAMAP" id="MF_01161">
    <property type="entry name" value="tRNA_Ile_lys_synt"/>
    <property type="match status" value="1"/>
</dbReference>
<evidence type="ECO:0000256" key="3">
    <source>
        <dbReference type="ARBA" id="ARBA00013267"/>
    </source>
</evidence>
<keyword evidence="6" id="KW-0819">tRNA processing</keyword>
<dbReference type="InterPro" id="IPR002781">
    <property type="entry name" value="TM_pro_TauE-like"/>
</dbReference>
<dbReference type="GO" id="GO:0005524">
    <property type="term" value="F:ATP binding"/>
    <property type="evidence" value="ECO:0007669"/>
    <property type="project" value="UniProtKB-KW"/>
</dbReference>
<evidence type="ECO:0000256" key="4">
    <source>
        <dbReference type="ARBA" id="ARBA00022598"/>
    </source>
</evidence>
<evidence type="ECO:0000313" key="15">
    <source>
        <dbReference type="EMBL" id="URE14742.1"/>
    </source>
</evidence>
<proteinExistence type="inferred from homology"/>
<comment type="subcellular location">
    <subcellularLocation>
        <location evidence="1">Membrane</location>
        <topology evidence="1">Multi-pass membrane protein</topology>
    </subcellularLocation>
</comment>
<keyword evidence="16" id="KW-1185">Reference proteome</keyword>
<comment type="catalytic activity">
    <reaction evidence="11">
        <text>cytidine(34) in tRNA(Ile2) + L-lysine + ATP = lysidine(34) in tRNA(Ile2) + AMP + diphosphate + H(+)</text>
        <dbReference type="Rhea" id="RHEA:43744"/>
        <dbReference type="Rhea" id="RHEA-COMP:10625"/>
        <dbReference type="Rhea" id="RHEA-COMP:10670"/>
        <dbReference type="ChEBI" id="CHEBI:15378"/>
        <dbReference type="ChEBI" id="CHEBI:30616"/>
        <dbReference type="ChEBI" id="CHEBI:32551"/>
        <dbReference type="ChEBI" id="CHEBI:33019"/>
        <dbReference type="ChEBI" id="CHEBI:82748"/>
        <dbReference type="ChEBI" id="CHEBI:83665"/>
        <dbReference type="ChEBI" id="CHEBI:456215"/>
        <dbReference type="EC" id="6.3.4.19"/>
    </reaction>
</comment>
<dbReference type="EC" id="6.3.4.19" evidence="3"/>
<keyword evidence="9 13" id="KW-1133">Transmembrane helix</keyword>
<feature type="transmembrane region" description="Helical" evidence="13">
    <location>
        <begin position="1158"/>
        <end position="1178"/>
    </location>
</feature>
<feature type="transmembrane region" description="Helical" evidence="13">
    <location>
        <begin position="1073"/>
        <end position="1096"/>
    </location>
</feature>
<keyword evidence="5 13" id="KW-0812">Transmembrane</keyword>
<reference evidence="15" key="1">
    <citation type="submission" date="2022-05" db="EMBL/GenBank/DDBJ databases">
        <title>The Musa troglodytarum L. genome provides insights into the mechanism of non-climacteric behaviour and enrichment of carotenoids.</title>
        <authorList>
            <person name="Wang J."/>
        </authorList>
    </citation>
    <scope>NUCLEOTIDE SEQUENCE</scope>
    <source>
        <tissue evidence="15">Leaf</tissue>
    </source>
</reference>
<evidence type="ECO:0000256" key="1">
    <source>
        <dbReference type="ARBA" id="ARBA00004141"/>
    </source>
</evidence>
<evidence type="ECO:0000256" key="7">
    <source>
        <dbReference type="ARBA" id="ARBA00022741"/>
    </source>
</evidence>
<evidence type="ECO:0000256" key="6">
    <source>
        <dbReference type="ARBA" id="ARBA00022694"/>
    </source>
</evidence>
<feature type="transmembrane region" description="Helical" evidence="13">
    <location>
        <begin position="1216"/>
        <end position="1237"/>
    </location>
</feature>
<dbReference type="EMBL" id="CP097509">
    <property type="protein sequence ID" value="URE14742.1"/>
    <property type="molecule type" value="Genomic_DNA"/>
</dbReference>
<evidence type="ECO:0000256" key="11">
    <source>
        <dbReference type="ARBA" id="ARBA00048539"/>
    </source>
</evidence>
<dbReference type="AlphaFoldDB" id="A0A9E7GMB9"/>
<dbReference type="NCBIfam" id="TIGR02432">
    <property type="entry name" value="lysidine_TilS_N"/>
    <property type="match status" value="1"/>
</dbReference>
<evidence type="ECO:0000256" key="8">
    <source>
        <dbReference type="ARBA" id="ARBA00022840"/>
    </source>
</evidence>
<evidence type="ECO:0000256" key="9">
    <source>
        <dbReference type="ARBA" id="ARBA00022989"/>
    </source>
</evidence>
<organism evidence="15 16">
    <name type="scientific">Musa troglodytarum</name>
    <name type="common">fe'i banana</name>
    <dbReference type="NCBI Taxonomy" id="320322"/>
    <lineage>
        <taxon>Eukaryota</taxon>
        <taxon>Viridiplantae</taxon>
        <taxon>Streptophyta</taxon>
        <taxon>Embryophyta</taxon>
        <taxon>Tracheophyta</taxon>
        <taxon>Spermatophyta</taxon>
        <taxon>Magnoliopsida</taxon>
        <taxon>Liliopsida</taxon>
        <taxon>Zingiberales</taxon>
        <taxon>Musaceae</taxon>
        <taxon>Musa</taxon>
    </lineage>
</organism>
<dbReference type="GO" id="GO:0031464">
    <property type="term" value="C:Cul4A-RING E3 ubiquitin ligase complex"/>
    <property type="evidence" value="ECO:0007669"/>
    <property type="project" value="TreeGrafter"/>
</dbReference>
<accession>A0A9E7GMB9</accession>
<feature type="transmembrane region" description="Helical" evidence="13">
    <location>
        <begin position="1040"/>
        <end position="1061"/>
    </location>
</feature>
<evidence type="ECO:0000256" key="12">
    <source>
        <dbReference type="SAM" id="MobiDB-lite"/>
    </source>
</evidence>
<dbReference type="Proteomes" id="UP001055439">
    <property type="component" value="Chromosome 7"/>
</dbReference>
<feature type="transmembrane region" description="Helical" evidence="13">
    <location>
        <begin position="923"/>
        <end position="939"/>
    </location>
</feature>
<dbReference type="Pfam" id="PF01925">
    <property type="entry name" value="TauE"/>
    <property type="match status" value="1"/>
</dbReference>
<gene>
    <name evidence="15" type="ORF">MUK42_11381</name>
</gene>
<dbReference type="PANTHER" id="PTHR14255:SF1">
    <property type="entry name" value="SULFITE EXPORTER TAUE_SAFE FAMILY PROTEIN 3"/>
    <property type="match status" value="1"/>
</dbReference>
<evidence type="ECO:0000259" key="14">
    <source>
        <dbReference type="Pfam" id="PF01171"/>
    </source>
</evidence>
<dbReference type="InterPro" id="IPR014729">
    <property type="entry name" value="Rossmann-like_a/b/a_fold"/>
</dbReference>
<protein>
    <recommendedName>
        <fullName evidence="3">tRNA(Ile)-lysidine synthetase</fullName>
        <ecNumber evidence="3">6.3.4.19</ecNumber>
    </recommendedName>
</protein>
<dbReference type="PANTHER" id="PTHR14255">
    <property type="entry name" value="CEREBLON"/>
    <property type="match status" value="1"/>
</dbReference>
<evidence type="ECO:0000256" key="10">
    <source>
        <dbReference type="ARBA" id="ARBA00023136"/>
    </source>
</evidence>
<feature type="transmembrane region" description="Helical" evidence="13">
    <location>
        <begin position="1185"/>
        <end position="1204"/>
    </location>
</feature>
<sequence>MLCVLRPSPCLPLRRFLCKCSAPDMSWYREAFARRMAMAGIKPHHRIALGVSGGPDSMALCVLTAGWKLDGSVAKNKSSGFIDGLLGIVVDHRLRAASTEEAILVRDRVNKMGVKCEIETCTWSGGRPKHGHLQEAAREMRYQIFEDVCIKQHIGILLIAQHADDQAELLILRLSRNSGVLGLAGMAFVSQLFPASLRYGENAAYDGILLVRPILEFTKDDMYKICQGANQEWVEDPTNQSPLYARNRIRSSLRRLSSDLFQLELQRLISACRIGRSYVDSICHKMIKHSVTIMEHGYAVVDLEKLEPSSVDDLCLSRYLAWILQYISQRHRPIRGSISRLLLGYIHSFPCKTSLTAAGCYLSPAPQSKGTKLLVCYSVDSPQSSRTEQLCYKYSLEEEHFMLPSEIHQIVIDAKSYSDQFLLEASGVPILHARSSMAILSEARKLNLISDSTLESISSLQAEEYKKFSSVGEVKPPYDLRYKAQCVSPSSVNIHPGQSCLFMNRFLVTWTHHNKQDHACQFCMVEQETSVGIRHMVDADWLFLAELSKGPGMEYDEDHAETPVCNLTKNVEQRGESSSFIQLSAQRALRVLKLIPVPARKALPVLVSSKGLLLSIPALSLPFSGHSIQAQSSSWRRLQSDFLKSELRKHCCCCFGSSSSFHTELKPSHGGWIADMRKPTVKCNLVNFSYPLSIIVELFSHKRRCKEHGRICLPQIPIKCDWSFDGSNGILASGGREILFRFRGILVSRNPISSAACDDSYAFIGFGATVLGGVRYRPPLSSCSRSGRPEHGPGITAGFSISGGDRGPVRRRVWPLGRVKEGGDMELKWGSGRLWPAALVALAAVAVVVAADRGLRPEAAGAEVVEAEEVGVSDYVLKVVNFLWRPDESSYQHVWPSMKFGWEIVVGTIIGFLGSAFGSVGGVGGGGIYVPMLTLIIGFDAKSSTAISKCMIMGAAGSTVWYNLKLRHPTLDMPIIDYDLALLFQPMLMLGISIGVTFNEAAMLKESNGRDEIEYKALPSGPGGASKKARRQEAPITENVYWKELGLLCFVWITFLILQVLKQNYTSTCSLWYWILNLLQVPVSLGVSGYEAVSLYRGKRIISSKGEEGINFTVIQLIFYCLIGVLAGVVGGLLGLGGGFILGPVFLELGVPPQVSSATATFAMTFSSSMSVVEYYLLKRFPIPYALYFVSVALVAAFVGQHLVKRLIEILGRASLIIFILASTIFISAISLGGVGISNMVQKIQHHEYMGFENLCKYEA</sequence>
<dbReference type="CDD" id="cd01992">
    <property type="entry name" value="TilS_N"/>
    <property type="match status" value="1"/>
</dbReference>
<evidence type="ECO:0000256" key="5">
    <source>
        <dbReference type="ARBA" id="ARBA00022692"/>
    </source>
</evidence>
<name>A0A9E7GMB9_9LILI</name>
<evidence type="ECO:0000313" key="16">
    <source>
        <dbReference type="Proteomes" id="UP001055439"/>
    </source>
</evidence>
<dbReference type="GO" id="GO:0016020">
    <property type="term" value="C:membrane"/>
    <property type="evidence" value="ECO:0007669"/>
    <property type="project" value="UniProtKB-SubCell"/>
</dbReference>
<dbReference type="GO" id="GO:0016567">
    <property type="term" value="P:protein ubiquitination"/>
    <property type="evidence" value="ECO:0007669"/>
    <property type="project" value="TreeGrafter"/>
</dbReference>
<dbReference type="OrthoDB" id="198857at2759"/>
<keyword evidence="10 13" id="KW-0472">Membrane</keyword>
<feature type="transmembrane region" description="Helical" evidence="13">
    <location>
        <begin position="1117"/>
        <end position="1146"/>
    </location>
</feature>